<evidence type="ECO:0000313" key="3">
    <source>
        <dbReference type="Proteomes" id="UP000320593"/>
    </source>
</evidence>
<name>A0A562SXQ5_9HYPH</name>
<dbReference type="CDD" id="cd03454">
    <property type="entry name" value="YdeM"/>
    <property type="match status" value="1"/>
</dbReference>
<dbReference type="Proteomes" id="UP000320593">
    <property type="component" value="Unassembled WGS sequence"/>
</dbReference>
<dbReference type="PANTHER" id="PTHR43664">
    <property type="entry name" value="MONOAMINE OXIDASE-RELATED"/>
    <property type="match status" value="1"/>
</dbReference>
<dbReference type="InterPro" id="IPR002539">
    <property type="entry name" value="MaoC-like_dom"/>
</dbReference>
<evidence type="ECO:0000313" key="2">
    <source>
        <dbReference type="EMBL" id="TWI86127.1"/>
    </source>
</evidence>
<dbReference type="Pfam" id="PF01575">
    <property type="entry name" value="MaoC_dehydratas"/>
    <property type="match status" value="1"/>
</dbReference>
<sequence length="152" mass="16986">MDERLHFEDFIEGQIFQLGEKSVTRAELTCFARDYDPQPFHLDEEAARHSILGGLAVSGWHTAAIAMRLLADGLLNRSASQGAPGVDKLRWLKPVLAGDVVQVETAVVSKRPLATRPSLGLVYFKMTVLNQREELVMTQENPILFLRRASRA</sequence>
<accession>A0A562SXQ5</accession>
<reference evidence="2 3" key="1">
    <citation type="submission" date="2019-07" db="EMBL/GenBank/DDBJ databases">
        <title>Genomic Encyclopedia of Archaeal and Bacterial Type Strains, Phase II (KMG-II): from individual species to whole genera.</title>
        <authorList>
            <person name="Goeker M."/>
        </authorList>
    </citation>
    <scope>NUCLEOTIDE SEQUENCE [LARGE SCALE GENOMIC DNA]</scope>
    <source>
        <strain evidence="2 3">ATCC BAA-252</strain>
    </source>
</reference>
<protein>
    <submittedName>
        <fullName evidence="2">Acyl dehydratase</fullName>
    </submittedName>
</protein>
<keyword evidence="3" id="KW-1185">Reference proteome</keyword>
<dbReference type="PANTHER" id="PTHR43664:SF1">
    <property type="entry name" value="BETA-METHYLMALYL-COA DEHYDRATASE"/>
    <property type="match status" value="1"/>
</dbReference>
<dbReference type="AlphaFoldDB" id="A0A562SXQ5"/>
<evidence type="ECO:0000259" key="1">
    <source>
        <dbReference type="Pfam" id="PF01575"/>
    </source>
</evidence>
<dbReference type="OrthoDB" id="9797938at2"/>
<feature type="domain" description="MaoC-like" evidence="1">
    <location>
        <begin position="20"/>
        <end position="114"/>
    </location>
</feature>
<dbReference type="InterPro" id="IPR052342">
    <property type="entry name" value="MCH/BMMD"/>
</dbReference>
<dbReference type="Gene3D" id="3.10.129.10">
    <property type="entry name" value="Hotdog Thioesterase"/>
    <property type="match status" value="1"/>
</dbReference>
<dbReference type="SUPFAM" id="SSF54637">
    <property type="entry name" value="Thioesterase/thiol ester dehydrase-isomerase"/>
    <property type="match status" value="1"/>
</dbReference>
<organism evidence="2 3">
    <name type="scientific">Roseibium hamelinense</name>
    <dbReference type="NCBI Taxonomy" id="150831"/>
    <lineage>
        <taxon>Bacteria</taxon>
        <taxon>Pseudomonadati</taxon>
        <taxon>Pseudomonadota</taxon>
        <taxon>Alphaproteobacteria</taxon>
        <taxon>Hyphomicrobiales</taxon>
        <taxon>Stappiaceae</taxon>
        <taxon>Roseibium</taxon>
    </lineage>
</organism>
<dbReference type="EMBL" id="VLLF01000006">
    <property type="protein sequence ID" value="TWI86127.1"/>
    <property type="molecule type" value="Genomic_DNA"/>
</dbReference>
<dbReference type="InterPro" id="IPR029069">
    <property type="entry name" value="HotDog_dom_sf"/>
</dbReference>
<gene>
    <name evidence="2" type="ORF">JM93_02835</name>
</gene>
<comment type="caution">
    <text evidence="2">The sequence shown here is derived from an EMBL/GenBank/DDBJ whole genome shotgun (WGS) entry which is preliminary data.</text>
</comment>
<proteinExistence type="predicted"/>
<dbReference type="RefSeq" id="WP_145344339.1">
    <property type="nucleotide sequence ID" value="NZ_SMLY01000074.1"/>
</dbReference>